<dbReference type="EMBL" id="BMYU01000013">
    <property type="protein sequence ID" value="GGX53974.1"/>
    <property type="molecule type" value="Genomic_DNA"/>
</dbReference>
<comment type="caution">
    <text evidence="2">The sequence shown here is derived from an EMBL/GenBank/DDBJ whole genome shotgun (WGS) entry which is preliminary data.</text>
</comment>
<gene>
    <name evidence="2" type="ORF">GCM10010946_35800</name>
</gene>
<evidence type="ECO:0000313" key="2">
    <source>
        <dbReference type="EMBL" id="GGX53974.1"/>
    </source>
</evidence>
<keyword evidence="1" id="KW-0732">Signal</keyword>
<evidence type="ECO:0000313" key="3">
    <source>
        <dbReference type="Proteomes" id="UP000653343"/>
    </source>
</evidence>
<organism evidence="2 3">
    <name type="scientific">Undibacterium squillarum</name>
    <dbReference type="NCBI Taxonomy" id="1131567"/>
    <lineage>
        <taxon>Bacteria</taxon>
        <taxon>Pseudomonadati</taxon>
        <taxon>Pseudomonadota</taxon>
        <taxon>Betaproteobacteria</taxon>
        <taxon>Burkholderiales</taxon>
        <taxon>Oxalobacteraceae</taxon>
        <taxon>Undibacterium</taxon>
    </lineage>
</organism>
<feature type="signal peptide" evidence="1">
    <location>
        <begin position="1"/>
        <end position="22"/>
    </location>
</feature>
<sequence length="257" mass="27798">MKPTAHVLAFCLLSCISLVSYADEEKDDGVTPYRPSVSNTAFLPQTGQLELETGFTRSRSEGLYRDSLPYLLKLAFNPRWGVLLGGDAHIRQQNDDGSTQRGIGDTSITLKYAYALDDKRALGLEFGNKLPTAKFGLGSGKTDVVLNGIWSYDDGSRALDINLNTSRLGFAEPGSSAWQTGLSAAASWTVMEKTDLTAELSTAYRRGTASQHQLLMALSYSPTPKMTLDIGFTRGLAAGSPDWSVFTGIVIPLGKLF</sequence>
<dbReference type="InterPro" id="IPR025737">
    <property type="entry name" value="FApF"/>
</dbReference>
<keyword evidence="3" id="KW-1185">Reference proteome</keyword>
<dbReference type="Pfam" id="PF13557">
    <property type="entry name" value="Phenol_MetA_deg"/>
    <property type="match status" value="1"/>
</dbReference>
<name>A0ABQ2Y2E2_9BURK</name>
<reference evidence="3" key="1">
    <citation type="journal article" date="2019" name="Int. J. Syst. Evol. Microbiol.">
        <title>The Global Catalogue of Microorganisms (GCM) 10K type strain sequencing project: providing services to taxonomists for standard genome sequencing and annotation.</title>
        <authorList>
            <consortium name="The Broad Institute Genomics Platform"/>
            <consortium name="The Broad Institute Genome Sequencing Center for Infectious Disease"/>
            <person name="Wu L."/>
            <person name="Ma J."/>
        </authorList>
    </citation>
    <scope>NUCLEOTIDE SEQUENCE [LARGE SCALE GENOMIC DNA]</scope>
    <source>
        <strain evidence="3">KCTC 23917</strain>
    </source>
</reference>
<dbReference type="RefSeq" id="WP_229793258.1">
    <property type="nucleotide sequence ID" value="NZ_BMYU01000013.1"/>
</dbReference>
<proteinExistence type="predicted"/>
<evidence type="ECO:0000256" key="1">
    <source>
        <dbReference type="SAM" id="SignalP"/>
    </source>
</evidence>
<dbReference type="Proteomes" id="UP000653343">
    <property type="component" value="Unassembled WGS sequence"/>
</dbReference>
<accession>A0ABQ2Y2E2</accession>
<feature type="chain" id="PRO_5046186875" description="Transporter" evidence="1">
    <location>
        <begin position="23"/>
        <end position="257"/>
    </location>
</feature>
<evidence type="ECO:0008006" key="4">
    <source>
        <dbReference type="Google" id="ProtNLM"/>
    </source>
</evidence>
<protein>
    <recommendedName>
        <fullName evidence="4">Transporter</fullName>
    </recommendedName>
</protein>